<accession>A0A7J6SAT3</accession>
<evidence type="ECO:0000313" key="2">
    <source>
        <dbReference type="Proteomes" id="UP000553632"/>
    </source>
</evidence>
<feature type="non-terminal residue" evidence="1">
    <location>
        <position position="1"/>
    </location>
</feature>
<sequence length="122" mass="13937">TTTPLAIVGPWASRRRCMYEILADIEAKIPGWITSSIEASLADEVEGYACDRLWLPQWRDGDEGKSPLRDYPLSAASGAIATVIGPMVFVEGDRDQRHRCEQYIKWLLVARRRLLEYQSRQQ</sequence>
<dbReference type="AlphaFoldDB" id="A0A7J6SAT3"/>
<name>A0A7J6SAT3_PEROL</name>
<dbReference type="Proteomes" id="UP000553632">
    <property type="component" value="Unassembled WGS sequence"/>
</dbReference>
<organism evidence="1 2">
    <name type="scientific">Perkinsus olseni</name>
    <name type="common">Perkinsus atlanticus</name>
    <dbReference type="NCBI Taxonomy" id="32597"/>
    <lineage>
        <taxon>Eukaryota</taxon>
        <taxon>Sar</taxon>
        <taxon>Alveolata</taxon>
        <taxon>Perkinsozoa</taxon>
        <taxon>Perkinsea</taxon>
        <taxon>Perkinsida</taxon>
        <taxon>Perkinsidae</taxon>
        <taxon>Perkinsus</taxon>
    </lineage>
</organism>
<evidence type="ECO:0000313" key="1">
    <source>
        <dbReference type="EMBL" id="KAF4730069.1"/>
    </source>
</evidence>
<proteinExistence type="predicted"/>
<keyword evidence="2" id="KW-1185">Reference proteome</keyword>
<gene>
    <name evidence="1" type="ORF">FOZ63_022651</name>
</gene>
<comment type="caution">
    <text evidence="1">The sequence shown here is derived from an EMBL/GenBank/DDBJ whole genome shotgun (WGS) entry which is preliminary data.</text>
</comment>
<feature type="non-terminal residue" evidence="1">
    <location>
        <position position="122"/>
    </location>
</feature>
<reference evidence="1 2" key="1">
    <citation type="submission" date="2020-04" db="EMBL/GenBank/DDBJ databases">
        <title>Perkinsus olseni comparative genomics.</title>
        <authorList>
            <person name="Bogema D.R."/>
        </authorList>
    </citation>
    <scope>NUCLEOTIDE SEQUENCE [LARGE SCALE GENOMIC DNA]</scope>
    <source>
        <strain evidence="1 2">ATCC PRA-207</strain>
    </source>
</reference>
<protein>
    <submittedName>
        <fullName evidence="1">Uncharacterized protein</fullName>
    </submittedName>
</protein>
<dbReference type="EMBL" id="JABANO010019504">
    <property type="protein sequence ID" value="KAF4730069.1"/>
    <property type="molecule type" value="Genomic_DNA"/>
</dbReference>